<dbReference type="GO" id="GO:0004803">
    <property type="term" value="F:transposase activity"/>
    <property type="evidence" value="ECO:0007669"/>
    <property type="project" value="InterPro"/>
</dbReference>
<keyword evidence="3" id="KW-1185">Reference proteome</keyword>
<dbReference type="InterPro" id="IPR002686">
    <property type="entry name" value="Transposase_17"/>
</dbReference>
<dbReference type="GO" id="GO:0006313">
    <property type="term" value="P:DNA transposition"/>
    <property type="evidence" value="ECO:0007669"/>
    <property type="project" value="InterPro"/>
</dbReference>
<organism evidence="2 3">
    <name type="scientific">Brumimicrobium glaciale</name>
    <dbReference type="NCBI Taxonomy" id="200475"/>
    <lineage>
        <taxon>Bacteria</taxon>
        <taxon>Pseudomonadati</taxon>
        <taxon>Bacteroidota</taxon>
        <taxon>Flavobacteriia</taxon>
        <taxon>Flavobacteriales</taxon>
        <taxon>Crocinitomicaceae</taxon>
        <taxon>Brumimicrobium</taxon>
    </lineage>
</organism>
<protein>
    <recommendedName>
        <fullName evidence="1">Transposase IS200-like domain-containing protein</fullName>
    </recommendedName>
</protein>
<reference evidence="2 3" key="1">
    <citation type="submission" date="2019-02" db="EMBL/GenBank/DDBJ databases">
        <title>Genome sequence of the sea-ice species Brumimicrobium glaciale.</title>
        <authorList>
            <person name="Bowman J.P."/>
        </authorList>
    </citation>
    <scope>NUCLEOTIDE SEQUENCE [LARGE SCALE GENOMIC DNA]</scope>
    <source>
        <strain evidence="2 3">IC156</strain>
    </source>
</reference>
<comment type="caution">
    <text evidence="2">The sequence shown here is derived from an EMBL/GenBank/DDBJ whole genome shotgun (WGS) entry which is preliminary data.</text>
</comment>
<evidence type="ECO:0000313" key="2">
    <source>
        <dbReference type="EMBL" id="RYM32446.1"/>
    </source>
</evidence>
<dbReference type="Pfam" id="PF01797">
    <property type="entry name" value="Y1_Tnp"/>
    <property type="match status" value="1"/>
</dbReference>
<dbReference type="Proteomes" id="UP000293952">
    <property type="component" value="Unassembled WGS sequence"/>
</dbReference>
<dbReference type="AlphaFoldDB" id="A0A4V1WF98"/>
<dbReference type="EMBL" id="SETE01000006">
    <property type="protein sequence ID" value="RYM32446.1"/>
    <property type="molecule type" value="Genomic_DNA"/>
</dbReference>
<name>A0A4V1WF98_9FLAO</name>
<dbReference type="RefSeq" id="WP_130094554.1">
    <property type="nucleotide sequence ID" value="NZ_SETE01000006.1"/>
</dbReference>
<dbReference type="Gene3D" id="3.30.70.1290">
    <property type="entry name" value="Transposase IS200-like"/>
    <property type="match status" value="1"/>
</dbReference>
<evidence type="ECO:0000259" key="1">
    <source>
        <dbReference type="Pfam" id="PF01797"/>
    </source>
</evidence>
<sequence>MDFEDQVHCHAWIHCLITAKDENPVIQPYFREEVNQIVEDTFIKMGSSVRIINCSSTHLNCLFNLNPEKSVQEIVNQIQKVSADFINAKLETQAQAIWEEDFSCLSVNSTNIEEVFNFIRDQDIRNLTAPDKSEFIQLLELHKVSSE</sequence>
<proteinExistence type="predicted"/>
<accession>A0A4V1WF98</accession>
<gene>
    <name evidence="2" type="ORF">ERX46_14325</name>
</gene>
<dbReference type="GO" id="GO:0003677">
    <property type="term" value="F:DNA binding"/>
    <property type="evidence" value="ECO:0007669"/>
    <property type="project" value="InterPro"/>
</dbReference>
<evidence type="ECO:0000313" key="3">
    <source>
        <dbReference type="Proteomes" id="UP000293952"/>
    </source>
</evidence>
<feature type="domain" description="Transposase IS200-like" evidence="1">
    <location>
        <begin position="11"/>
        <end position="122"/>
    </location>
</feature>
<dbReference type="InterPro" id="IPR036515">
    <property type="entry name" value="Transposase_17_sf"/>
</dbReference>
<dbReference type="SUPFAM" id="SSF143422">
    <property type="entry name" value="Transposase IS200-like"/>
    <property type="match status" value="1"/>
</dbReference>